<dbReference type="InterPro" id="IPR000146">
    <property type="entry name" value="FBPase_class-1"/>
</dbReference>
<evidence type="ECO:0000256" key="29">
    <source>
        <dbReference type="ARBA" id="ARBA00043165"/>
    </source>
</evidence>
<dbReference type="GO" id="GO:0042132">
    <property type="term" value="F:fructose 1,6-bisphosphate 1-phosphatase activity"/>
    <property type="evidence" value="ECO:0007669"/>
    <property type="project" value="UniProtKB-EC"/>
</dbReference>
<evidence type="ECO:0000256" key="13">
    <source>
        <dbReference type="ARBA" id="ARBA00022723"/>
    </source>
</evidence>
<keyword evidence="14 31" id="KW-0547">Nucleotide-binding</keyword>
<evidence type="ECO:0000313" key="34">
    <source>
        <dbReference type="Proteomes" id="UP000310200"/>
    </source>
</evidence>
<protein>
    <recommendedName>
        <fullName evidence="27">Fructose-1,6-bisphosphatase isozyme 2</fullName>
        <ecNumber evidence="9">3.1.3.11</ecNumber>
    </recommendedName>
    <alternativeName>
        <fullName evidence="24">D-fructose-1,6-bisphosphate 1-phosphohydrolase</fullName>
    </alternativeName>
    <alternativeName>
        <fullName evidence="28">D-fructose-1,6-bisphosphate 1-phosphohydrolase 2</fullName>
    </alternativeName>
    <alternativeName>
        <fullName evidence="29">Muscle FBPase</fullName>
    </alternativeName>
</protein>
<comment type="caution">
    <text evidence="33">The sequence shown here is derived from an EMBL/GenBank/DDBJ whole genome shotgun (WGS) entry which is preliminary data.</text>
</comment>
<dbReference type="InterPro" id="IPR020548">
    <property type="entry name" value="Fructose_bisphosphatase_AS"/>
</dbReference>
<name>A0A4S2JNP2_9HYME</name>
<keyword evidence="34" id="KW-1185">Reference proteome</keyword>
<dbReference type="AlphaFoldDB" id="A0A4S2JNP2"/>
<dbReference type="CDD" id="cd00354">
    <property type="entry name" value="FBPase"/>
    <property type="match status" value="1"/>
</dbReference>
<dbReference type="InterPro" id="IPR033391">
    <property type="entry name" value="FBPase_N"/>
</dbReference>
<dbReference type="Gene3D" id="3.30.540.10">
    <property type="entry name" value="Fructose-1,6-Bisphosphatase, subunit A, domain 1"/>
    <property type="match status" value="1"/>
</dbReference>
<comment type="similarity">
    <text evidence="31">Belongs to the TRAFAC class TrmE-Era-EngA-EngB-Septin-like GTPase superfamily. Septin GTPase family.</text>
</comment>
<dbReference type="GO" id="GO:0005525">
    <property type="term" value="F:GTP binding"/>
    <property type="evidence" value="ECO:0007669"/>
    <property type="project" value="UniProtKB-KW"/>
</dbReference>
<dbReference type="FunFam" id="3.30.540.10:FF:000005">
    <property type="entry name" value="Fructose-1,6-bisphosphatase isozyme 2"/>
    <property type="match status" value="1"/>
</dbReference>
<comment type="similarity">
    <text evidence="8 30">Belongs to the FBPase class 1 family.</text>
</comment>
<dbReference type="SUPFAM" id="SSF52540">
    <property type="entry name" value="P-loop containing nucleoside triphosphate hydrolases"/>
    <property type="match status" value="1"/>
</dbReference>
<dbReference type="GO" id="GO:0032154">
    <property type="term" value="C:cleavage furrow"/>
    <property type="evidence" value="ECO:0007669"/>
    <property type="project" value="UniProtKB-SubCell"/>
</dbReference>
<dbReference type="SUPFAM" id="SSF56655">
    <property type="entry name" value="Carbohydrate phosphatase"/>
    <property type="match status" value="1"/>
</dbReference>
<evidence type="ECO:0000256" key="4">
    <source>
        <dbReference type="ARBA" id="ARBA00004216"/>
    </source>
</evidence>
<dbReference type="GO" id="GO:0005634">
    <property type="term" value="C:nucleus"/>
    <property type="evidence" value="ECO:0007669"/>
    <property type="project" value="UniProtKB-SubCell"/>
</dbReference>
<dbReference type="GO" id="GO:0051301">
    <property type="term" value="P:cell division"/>
    <property type="evidence" value="ECO:0007669"/>
    <property type="project" value="UniProtKB-KW"/>
</dbReference>
<dbReference type="InterPro" id="IPR030379">
    <property type="entry name" value="G_SEPTIN_dom"/>
</dbReference>
<evidence type="ECO:0000256" key="6">
    <source>
        <dbReference type="ARBA" id="ARBA00004626"/>
    </source>
</evidence>
<keyword evidence="16" id="KW-0106">Calcium</keyword>
<dbReference type="EMBL" id="QBLH01003534">
    <property type="protein sequence ID" value="TGZ37573.1"/>
    <property type="molecule type" value="Genomic_DNA"/>
</dbReference>
<comment type="pathway">
    <text evidence="7">Carbohydrate biosynthesis; gluconeogenesis.</text>
</comment>
<dbReference type="Pfam" id="PF00735">
    <property type="entry name" value="Septin"/>
    <property type="match status" value="1"/>
</dbReference>
<gene>
    <name evidence="33" type="ORF">DBV15_03851</name>
</gene>
<dbReference type="STRING" id="300112.A0A4S2JNP2"/>
<dbReference type="Proteomes" id="UP000310200">
    <property type="component" value="Unassembled WGS sequence"/>
</dbReference>
<dbReference type="GO" id="GO:0005856">
    <property type="term" value="C:cytoskeleton"/>
    <property type="evidence" value="ECO:0007669"/>
    <property type="project" value="UniProtKB-ARBA"/>
</dbReference>
<dbReference type="GO" id="GO:0005829">
    <property type="term" value="C:cytosol"/>
    <property type="evidence" value="ECO:0007669"/>
    <property type="project" value="TreeGrafter"/>
</dbReference>
<comment type="subunit">
    <text evidence="26">Homotetramer. Interacts with ALDOA; the interaction blocks inhibition by physiological concentrations of AMP and reduces inhibition by Ca(2+). Interacts with alpha-actinin and F-actin.</text>
</comment>
<keyword evidence="20 31" id="KW-0342">GTP-binding</keyword>
<feature type="domain" description="Septin-type G" evidence="32">
    <location>
        <begin position="409"/>
        <end position="684"/>
    </location>
</feature>
<evidence type="ECO:0000256" key="23">
    <source>
        <dbReference type="ARBA" id="ARBA00023306"/>
    </source>
</evidence>
<dbReference type="GO" id="GO:0030018">
    <property type="term" value="C:Z disc"/>
    <property type="evidence" value="ECO:0007669"/>
    <property type="project" value="UniProtKB-SubCell"/>
</dbReference>
<dbReference type="EC" id="3.1.3.11" evidence="9"/>
<dbReference type="InterPro" id="IPR027417">
    <property type="entry name" value="P-loop_NTPase"/>
</dbReference>
<proteinExistence type="inferred from homology"/>
<keyword evidence="18" id="KW-0965">Cell junction</keyword>
<evidence type="ECO:0000256" key="20">
    <source>
        <dbReference type="ARBA" id="ARBA00023134"/>
    </source>
</evidence>
<keyword evidence="21" id="KW-0539">Nucleus</keyword>
<evidence type="ECO:0000256" key="24">
    <source>
        <dbReference type="ARBA" id="ARBA00032973"/>
    </source>
</evidence>
<dbReference type="Pfam" id="PF00316">
    <property type="entry name" value="FBPase"/>
    <property type="match status" value="1"/>
</dbReference>
<keyword evidence="15 30" id="KW-0378">Hydrolase</keyword>
<evidence type="ECO:0000256" key="27">
    <source>
        <dbReference type="ARBA" id="ARBA00040321"/>
    </source>
</evidence>
<dbReference type="FunFam" id="3.40.190.80:FF:000001">
    <property type="entry name" value="Fructose-1,6-bisphosphatase class 1"/>
    <property type="match status" value="1"/>
</dbReference>
<dbReference type="InterPro" id="IPR016491">
    <property type="entry name" value="Septin"/>
</dbReference>
<keyword evidence="10" id="KW-0963">Cytoplasm</keyword>
<accession>A0A4S2JNP2</accession>
<evidence type="ECO:0000256" key="26">
    <source>
        <dbReference type="ARBA" id="ARBA00038670"/>
    </source>
</evidence>
<dbReference type="FunFam" id="3.40.50.300:FF:000162">
    <property type="entry name" value="septin-7 isoform X1"/>
    <property type="match status" value="1"/>
</dbReference>
<evidence type="ECO:0000256" key="10">
    <source>
        <dbReference type="ARBA" id="ARBA00022490"/>
    </source>
</evidence>
<dbReference type="GO" id="GO:0006002">
    <property type="term" value="P:fructose 6-phosphate metabolic process"/>
    <property type="evidence" value="ECO:0007669"/>
    <property type="project" value="TreeGrafter"/>
</dbReference>
<dbReference type="UniPathway" id="UPA00138"/>
<dbReference type="PROSITE" id="PS00124">
    <property type="entry name" value="FBPASE"/>
    <property type="match status" value="1"/>
</dbReference>
<comment type="subcellular location">
    <subcellularLocation>
        <location evidence="5">Cell junction</location>
    </subcellularLocation>
    <subcellularLocation>
        <location evidence="6">Cleavage furrow</location>
    </subcellularLocation>
    <subcellularLocation>
        <location evidence="4">Cytoplasm</location>
        <location evidence="4">Myofibril</location>
        <location evidence="4">Sarcomere</location>
        <location evidence="4">Z line</location>
    </subcellularLocation>
    <subcellularLocation>
        <location evidence="3">Nucleus</location>
    </subcellularLocation>
</comment>
<evidence type="ECO:0000256" key="14">
    <source>
        <dbReference type="ARBA" id="ARBA00022741"/>
    </source>
</evidence>
<comment type="function">
    <text evidence="25">Catalyzes the hydrolysis of fructose 1,6-bisphosphate to fructose 6-phosphate in the presence of divalent cations and probably participates in glycogen synthesis from carbohydrate precursors, such as lactate.</text>
</comment>
<dbReference type="PROSITE" id="PS51719">
    <property type="entry name" value="G_SEPTIN"/>
    <property type="match status" value="1"/>
</dbReference>
<reference evidence="33 34" key="1">
    <citation type="journal article" date="2019" name="Philos. Trans. R. Soc. Lond., B, Biol. Sci.">
        <title>Ant behaviour and brain gene expression of defending hosts depend on the ecological success of the intruding social parasite.</title>
        <authorList>
            <person name="Kaur R."/>
            <person name="Stoldt M."/>
            <person name="Jongepier E."/>
            <person name="Feldmeyer B."/>
            <person name="Menzel F."/>
            <person name="Bornberg-Bauer E."/>
            <person name="Foitzik S."/>
        </authorList>
    </citation>
    <scope>NUCLEOTIDE SEQUENCE [LARGE SCALE GENOMIC DNA]</scope>
    <source>
        <tissue evidence="33">Whole body</tissue>
    </source>
</reference>
<evidence type="ECO:0000256" key="21">
    <source>
        <dbReference type="ARBA" id="ARBA00023242"/>
    </source>
</evidence>
<evidence type="ECO:0000256" key="1">
    <source>
        <dbReference type="ARBA" id="ARBA00001273"/>
    </source>
</evidence>
<sequence length="750" mass="83350">MASENTIMDSDCMTLTRFVLAEQRKVPTATGDLTQLLNSIQTAVKAVSSAVRKAGIANMYGIAGNINVQGEEVKKLDVLSNELFINMLTSSFTTCVLVSEENQHAIEVETEKSGKYIVCFDPLDGSSNIDCLVSVGSIFGIYKKSEQSGESTLQAALQPGRNLVAAGYALYGSATMIVLSIGRGVNGFMYDPAIGEFILTEKNMRNESTWDSSIKEYVHSKKYPATGKPYSARYVGSMVADVHRTIKYGGIFLYPASKSNPNGKLRLLYECVPMAFLVKEAGGLATNGKIDILDIVPETIHQRSPIFLGSKDDVNDVMAETAGADNVAIYSARTPGSLRLNLFTACSPECIIGARPTIDRPVDSAPAQVEAGRTKRGIHEREPPSAVVHRDYIGFATLPEQVHRKSVKRGFEFTLMVLGETGLGKSTLINSLFLGDLYKDRRIPDAAERVAKTTSIEKKTMDIEERGVRLRLTIVDTPGFGDAVNCEDTWKACSAYIDEQFRQYFTDESGLNRKNIQDNRVHCCLYFIPPYGHGLRQIDLEVLRRLHRKVNVVPVIAKADTLTTHEVKKLKERILADIEEHEIQIYQFPDCDSDEDEEFKQQDKELKACIPFAVVGSSTVLEVAGRKVRGRQYPWGVVEGELLYIFYIQFIIFRFKLKRDSGPHFENSISDTDRLLLQKDEESESKVFTMQLQDIRRMQDILAQMQEKLKATGQVGGGVGLRGRVGSLGNDLDSADVDKKRNSIIDNKHI</sequence>
<evidence type="ECO:0000256" key="30">
    <source>
        <dbReference type="RuleBase" id="RU000508"/>
    </source>
</evidence>
<dbReference type="Gene3D" id="3.40.190.80">
    <property type="match status" value="1"/>
</dbReference>
<dbReference type="HAMAP" id="MF_01855">
    <property type="entry name" value="FBPase_class1"/>
    <property type="match status" value="1"/>
</dbReference>
<evidence type="ECO:0000256" key="22">
    <source>
        <dbReference type="ARBA" id="ARBA00023277"/>
    </source>
</evidence>
<keyword evidence="22 30" id="KW-0119">Carbohydrate metabolism</keyword>
<dbReference type="PRINTS" id="PR00115">
    <property type="entry name" value="F16BPHPHTASE"/>
</dbReference>
<evidence type="ECO:0000256" key="9">
    <source>
        <dbReference type="ARBA" id="ARBA00013093"/>
    </source>
</evidence>
<keyword evidence="13" id="KW-0479">Metal-binding</keyword>
<dbReference type="PIRSF" id="PIRSF000904">
    <property type="entry name" value="FBPtase_SBPase"/>
    <property type="match status" value="1"/>
</dbReference>
<comment type="catalytic activity">
    <reaction evidence="1">
        <text>beta-D-fructose 1,6-bisphosphate + H2O = beta-D-fructose 6-phosphate + phosphate</text>
        <dbReference type="Rhea" id="RHEA:11064"/>
        <dbReference type="ChEBI" id="CHEBI:15377"/>
        <dbReference type="ChEBI" id="CHEBI:32966"/>
        <dbReference type="ChEBI" id="CHEBI:43474"/>
        <dbReference type="ChEBI" id="CHEBI:57634"/>
        <dbReference type="EC" id="3.1.3.11"/>
    </reaction>
</comment>
<evidence type="ECO:0000256" key="2">
    <source>
        <dbReference type="ARBA" id="ARBA00001946"/>
    </source>
</evidence>
<evidence type="ECO:0000256" key="11">
    <source>
        <dbReference type="ARBA" id="ARBA00022553"/>
    </source>
</evidence>
<keyword evidence="23" id="KW-0131">Cell cycle</keyword>
<dbReference type="PANTHER" id="PTHR11556">
    <property type="entry name" value="FRUCTOSE-1,6-BISPHOSPHATASE-RELATED"/>
    <property type="match status" value="1"/>
</dbReference>
<evidence type="ECO:0000256" key="5">
    <source>
        <dbReference type="ARBA" id="ARBA00004282"/>
    </source>
</evidence>
<dbReference type="NCBIfam" id="NF006778">
    <property type="entry name" value="PRK09293.1-1"/>
    <property type="match status" value="1"/>
</dbReference>
<comment type="cofactor">
    <cofactor evidence="2">
        <name>Mg(2+)</name>
        <dbReference type="ChEBI" id="CHEBI:18420"/>
    </cofactor>
</comment>
<evidence type="ECO:0000256" key="7">
    <source>
        <dbReference type="ARBA" id="ARBA00004742"/>
    </source>
</evidence>
<keyword evidence="12" id="KW-0132">Cell division</keyword>
<dbReference type="Pfam" id="PF18913">
    <property type="entry name" value="FBPase_C"/>
    <property type="match status" value="1"/>
</dbReference>
<dbReference type="PANTHER" id="PTHR11556:SF1">
    <property type="entry name" value="FRUCTOSE-BISPHOSPHATASE"/>
    <property type="match status" value="1"/>
</dbReference>
<dbReference type="CDD" id="cd01850">
    <property type="entry name" value="CDC_Septin"/>
    <property type="match status" value="1"/>
</dbReference>
<organism evidence="33 34">
    <name type="scientific">Temnothorax longispinosus</name>
    <dbReference type="NCBI Taxonomy" id="300112"/>
    <lineage>
        <taxon>Eukaryota</taxon>
        <taxon>Metazoa</taxon>
        <taxon>Ecdysozoa</taxon>
        <taxon>Arthropoda</taxon>
        <taxon>Hexapoda</taxon>
        <taxon>Insecta</taxon>
        <taxon>Pterygota</taxon>
        <taxon>Neoptera</taxon>
        <taxon>Endopterygota</taxon>
        <taxon>Hymenoptera</taxon>
        <taxon>Apocrita</taxon>
        <taxon>Aculeata</taxon>
        <taxon>Formicoidea</taxon>
        <taxon>Formicidae</taxon>
        <taxon>Myrmicinae</taxon>
        <taxon>Temnothorax</taxon>
    </lineage>
</organism>
<keyword evidence="17" id="KW-0460">Magnesium</keyword>
<dbReference type="GO" id="GO:0006000">
    <property type="term" value="P:fructose metabolic process"/>
    <property type="evidence" value="ECO:0007669"/>
    <property type="project" value="TreeGrafter"/>
</dbReference>
<evidence type="ECO:0000256" key="16">
    <source>
        <dbReference type="ARBA" id="ARBA00022837"/>
    </source>
</evidence>
<keyword evidence="11" id="KW-0597">Phosphoprotein</keyword>
<evidence type="ECO:0000256" key="17">
    <source>
        <dbReference type="ARBA" id="ARBA00022842"/>
    </source>
</evidence>
<dbReference type="InterPro" id="IPR044015">
    <property type="entry name" value="FBPase_C_dom"/>
</dbReference>
<dbReference type="GO" id="GO:0006094">
    <property type="term" value="P:gluconeogenesis"/>
    <property type="evidence" value="ECO:0007669"/>
    <property type="project" value="UniProtKB-UniPathway"/>
</dbReference>
<evidence type="ECO:0000313" key="33">
    <source>
        <dbReference type="EMBL" id="TGZ37573.1"/>
    </source>
</evidence>
<evidence type="ECO:0000256" key="15">
    <source>
        <dbReference type="ARBA" id="ARBA00022801"/>
    </source>
</evidence>
<dbReference type="GO" id="GO:0005986">
    <property type="term" value="P:sucrose biosynthetic process"/>
    <property type="evidence" value="ECO:0007669"/>
    <property type="project" value="TreeGrafter"/>
</dbReference>
<evidence type="ECO:0000256" key="19">
    <source>
        <dbReference type="ARBA" id="ARBA00023054"/>
    </source>
</evidence>
<dbReference type="GO" id="GO:0030388">
    <property type="term" value="P:fructose 1,6-bisphosphate metabolic process"/>
    <property type="evidence" value="ECO:0007669"/>
    <property type="project" value="TreeGrafter"/>
</dbReference>
<evidence type="ECO:0000256" key="25">
    <source>
        <dbReference type="ARBA" id="ARBA00037516"/>
    </source>
</evidence>
<evidence type="ECO:0000256" key="12">
    <source>
        <dbReference type="ARBA" id="ARBA00022618"/>
    </source>
</evidence>
<evidence type="ECO:0000256" key="8">
    <source>
        <dbReference type="ARBA" id="ARBA00010941"/>
    </source>
</evidence>
<evidence type="ECO:0000256" key="31">
    <source>
        <dbReference type="RuleBase" id="RU004560"/>
    </source>
</evidence>
<dbReference type="PIRSF" id="PIRSF500210">
    <property type="entry name" value="FBPtase"/>
    <property type="match status" value="1"/>
</dbReference>
<dbReference type="InterPro" id="IPR028343">
    <property type="entry name" value="FBPtase"/>
</dbReference>
<evidence type="ECO:0000256" key="18">
    <source>
        <dbReference type="ARBA" id="ARBA00022949"/>
    </source>
</evidence>
<dbReference type="Gene3D" id="3.40.50.300">
    <property type="entry name" value="P-loop containing nucleotide triphosphate hydrolases"/>
    <property type="match status" value="1"/>
</dbReference>
<dbReference type="GO" id="GO:0070161">
    <property type="term" value="C:anchoring junction"/>
    <property type="evidence" value="ECO:0007669"/>
    <property type="project" value="UniProtKB-SubCell"/>
</dbReference>
<dbReference type="GO" id="GO:0046872">
    <property type="term" value="F:metal ion binding"/>
    <property type="evidence" value="ECO:0007669"/>
    <property type="project" value="UniProtKB-KW"/>
</dbReference>
<keyword evidence="19" id="KW-0175">Coiled coil</keyword>
<evidence type="ECO:0000256" key="28">
    <source>
        <dbReference type="ARBA" id="ARBA00042757"/>
    </source>
</evidence>
<evidence type="ECO:0000256" key="3">
    <source>
        <dbReference type="ARBA" id="ARBA00004123"/>
    </source>
</evidence>
<evidence type="ECO:0000259" key="32">
    <source>
        <dbReference type="PROSITE" id="PS51719"/>
    </source>
</evidence>